<feature type="coiled-coil region" evidence="3">
    <location>
        <begin position="123"/>
        <end position="161"/>
    </location>
</feature>
<proteinExistence type="predicted"/>
<dbReference type="SUPFAM" id="SSF55073">
    <property type="entry name" value="Nucleotide cyclase"/>
    <property type="match status" value="1"/>
</dbReference>
<dbReference type="KEGG" id="drt:Dret_1528"/>
<name>C8X317_DESRD</name>
<evidence type="ECO:0000256" key="3">
    <source>
        <dbReference type="SAM" id="Coils"/>
    </source>
</evidence>
<dbReference type="PROSITE" id="PS50887">
    <property type="entry name" value="GGDEF"/>
    <property type="match status" value="1"/>
</dbReference>
<gene>
    <name evidence="5" type="ordered locus">Dret_1528</name>
</gene>
<dbReference type="OrthoDB" id="9812260at2"/>
<reference evidence="5 6" key="2">
    <citation type="journal article" date="2010" name="Stand. Genomic Sci.">
        <title>Complete genome sequence of Desulfohalobium retbaense type strain (HR(100)).</title>
        <authorList>
            <person name="Spring S."/>
            <person name="Nolan M."/>
            <person name="Lapidus A."/>
            <person name="Glavina Del Rio T."/>
            <person name="Copeland A."/>
            <person name="Tice H."/>
            <person name="Cheng J.F."/>
            <person name="Lucas S."/>
            <person name="Land M."/>
            <person name="Chen F."/>
            <person name="Bruce D."/>
            <person name="Goodwin L."/>
            <person name="Pitluck S."/>
            <person name="Ivanova N."/>
            <person name="Mavromatis K."/>
            <person name="Mikhailova N."/>
            <person name="Pati A."/>
            <person name="Chen A."/>
            <person name="Palaniappan K."/>
            <person name="Hauser L."/>
            <person name="Chang Y.J."/>
            <person name="Jeffries C.D."/>
            <person name="Munk C."/>
            <person name="Kiss H."/>
            <person name="Chain P."/>
            <person name="Han C."/>
            <person name="Brettin T."/>
            <person name="Detter J.C."/>
            <person name="Schuler E."/>
            <person name="Goker M."/>
            <person name="Rohde M."/>
            <person name="Bristow J."/>
            <person name="Eisen J.A."/>
            <person name="Markowitz V."/>
            <person name="Hugenholtz P."/>
            <person name="Kyrpides N.C."/>
            <person name="Klenk H.P."/>
        </authorList>
    </citation>
    <scope>NUCLEOTIDE SEQUENCE [LARGE SCALE GENOMIC DNA]</scope>
    <source>
        <strain evidence="5 6">DSM 5692</strain>
    </source>
</reference>
<dbReference type="RefSeq" id="WP_015751959.1">
    <property type="nucleotide sequence ID" value="NC_013223.1"/>
</dbReference>
<dbReference type="Gene3D" id="3.30.70.270">
    <property type="match status" value="1"/>
</dbReference>
<dbReference type="PANTHER" id="PTHR45138:SF9">
    <property type="entry name" value="DIGUANYLATE CYCLASE DGCM-RELATED"/>
    <property type="match status" value="1"/>
</dbReference>
<dbReference type="Proteomes" id="UP000001052">
    <property type="component" value="Chromosome"/>
</dbReference>
<dbReference type="CDD" id="cd01949">
    <property type="entry name" value="GGDEF"/>
    <property type="match status" value="1"/>
</dbReference>
<dbReference type="Pfam" id="PF00990">
    <property type="entry name" value="GGDEF"/>
    <property type="match status" value="1"/>
</dbReference>
<evidence type="ECO:0000313" key="5">
    <source>
        <dbReference type="EMBL" id="ACV68814.1"/>
    </source>
</evidence>
<dbReference type="SMART" id="SM00267">
    <property type="entry name" value="GGDEF"/>
    <property type="match status" value="1"/>
</dbReference>
<comment type="catalytic activity">
    <reaction evidence="2">
        <text>2 GTP = 3',3'-c-di-GMP + 2 diphosphate</text>
        <dbReference type="Rhea" id="RHEA:24898"/>
        <dbReference type="ChEBI" id="CHEBI:33019"/>
        <dbReference type="ChEBI" id="CHEBI:37565"/>
        <dbReference type="ChEBI" id="CHEBI:58805"/>
        <dbReference type="EC" id="2.7.7.65"/>
    </reaction>
</comment>
<organism evidence="5 6">
    <name type="scientific">Desulfohalobium retbaense (strain ATCC 49708 / DSM 5692 / JCM 16813 / HR100)</name>
    <dbReference type="NCBI Taxonomy" id="485915"/>
    <lineage>
        <taxon>Bacteria</taxon>
        <taxon>Pseudomonadati</taxon>
        <taxon>Thermodesulfobacteriota</taxon>
        <taxon>Desulfovibrionia</taxon>
        <taxon>Desulfovibrionales</taxon>
        <taxon>Desulfohalobiaceae</taxon>
        <taxon>Desulfohalobium</taxon>
    </lineage>
</organism>
<dbReference type="InterPro" id="IPR043128">
    <property type="entry name" value="Rev_trsase/Diguanyl_cyclase"/>
</dbReference>
<dbReference type="FunFam" id="3.30.70.270:FF:000001">
    <property type="entry name" value="Diguanylate cyclase domain protein"/>
    <property type="match status" value="1"/>
</dbReference>
<dbReference type="EMBL" id="CP001734">
    <property type="protein sequence ID" value="ACV68814.1"/>
    <property type="molecule type" value="Genomic_DNA"/>
</dbReference>
<dbReference type="InterPro" id="IPR050469">
    <property type="entry name" value="Diguanylate_Cyclase"/>
</dbReference>
<feature type="domain" description="GGDEF" evidence="4">
    <location>
        <begin position="192"/>
        <end position="321"/>
    </location>
</feature>
<dbReference type="InterPro" id="IPR029787">
    <property type="entry name" value="Nucleotide_cyclase"/>
</dbReference>
<dbReference type="GO" id="GO:0052621">
    <property type="term" value="F:diguanylate cyclase activity"/>
    <property type="evidence" value="ECO:0007669"/>
    <property type="project" value="UniProtKB-EC"/>
</dbReference>
<dbReference type="NCBIfam" id="TIGR00254">
    <property type="entry name" value="GGDEF"/>
    <property type="match status" value="1"/>
</dbReference>
<dbReference type="EC" id="2.7.7.65" evidence="1"/>
<dbReference type="HOGENOM" id="CLU_000445_11_4_7"/>
<dbReference type="STRING" id="485915.Dret_1528"/>
<evidence type="ECO:0000259" key="4">
    <source>
        <dbReference type="PROSITE" id="PS50887"/>
    </source>
</evidence>
<evidence type="ECO:0000313" key="6">
    <source>
        <dbReference type="Proteomes" id="UP000001052"/>
    </source>
</evidence>
<reference evidence="6" key="1">
    <citation type="submission" date="2009-09" db="EMBL/GenBank/DDBJ databases">
        <title>The complete chromosome of Desulfohalobium retbaense DSM 5692.</title>
        <authorList>
            <consortium name="US DOE Joint Genome Institute (JGI-PGF)"/>
            <person name="Lucas S."/>
            <person name="Copeland A."/>
            <person name="Lapidus A."/>
            <person name="Glavina del Rio T."/>
            <person name="Dalin E."/>
            <person name="Tice H."/>
            <person name="Bruce D."/>
            <person name="Goodwin L."/>
            <person name="Pitluck S."/>
            <person name="Kyrpides N."/>
            <person name="Mavromatis K."/>
            <person name="Ivanova N."/>
            <person name="Mikhailova N."/>
            <person name="Munk A.C."/>
            <person name="Brettin T."/>
            <person name="Detter J.C."/>
            <person name="Han C."/>
            <person name="Tapia R."/>
            <person name="Larimer F."/>
            <person name="Land M."/>
            <person name="Hauser L."/>
            <person name="Markowitz V."/>
            <person name="Cheng J.-F."/>
            <person name="Hugenholtz P."/>
            <person name="Woyke T."/>
            <person name="Wu D."/>
            <person name="Spring S."/>
            <person name="Klenk H.-P."/>
            <person name="Eisen J.A."/>
        </authorList>
    </citation>
    <scope>NUCLEOTIDE SEQUENCE [LARGE SCALE GENOMIC DNA]</scope>
    <source>
        <strain evidence="6">DSM 5692</strain>
    </source>
</reference>
<sequence length="321" mass="36843">MSVSDLIARYPDLMARCLNLSGTTILITIDEEYKITFCTDSLVQQLHLLHKPTGTHLGSVLCPLEEAEFFLTISNSSKKFLPQLFRLCESNDLYRCYTFPIDTGYLVWGDKMGSTENEILESMSHLNNELSDMSRQLSKANRELNKKNQELEWANEKITRISRMDYLTGLSNRSYFQERLKEIFALTKRHGLEFTILLADLDHFKRINDTYGHDMGDKVLQAFGTLLANECRTEDLPARYGGEEFILVFPKTHASGVITFYERIRRELIHSDLLPDPDFVTFSAGITEYEEGGTEISLLKKADDALYEAKKNGRDRYVISS</sequence>
<protein>
    <recommendedName>
        <fullName evidence="1">diguanylate cyclase</fullName>
        <ecNumber evidence="1">2.7.7.65</ecNumber>
    </recommendedName>
</protein>
<dbReference type="InterPro" id="IPR000160">
    <property type="entry name" value="GGDEF_dom"/>
</dbReference>
<evidence type="ECO:0000256" key="2">
    <source>
        <dbReference type="ARBA" id="ARBA00034247"/>
    </source>
</evidence>
<dbReference type="AlphaFoldDB" id="C8X317"/>
<evidence type="ECO:0000256" key="1">
    <source>
        <dbReference type="ARBA" id="ARBA00012528"/>
    </source>
</evidence>
<dbReference type="PANTHER" id="PTHR45138">
    <property type="entry name" value="REGULATORY COMPONENTS OF SENSORY TRANSDUCTION SYSTEM"/>
    <property type="match status" value="1"/>
</dbReference>
<keyword evidence="6" id="KW-1185">Reference proteome</keyword>
<keyword evidence="3" id="KW-0175">Coiled coil</keyword>
<dbReference type="eggNOG" id="COG3706">
    <property type="taxonomic scope" value="Bacteria"/>
</dbReference>
<accession>C8X317</accession>